<feature type="region of interest" description="Disordered" evidence="1">
    <location>
        <begin position="1"/>
        <end position="31"/>
    </location>
</feature>
<evidence type="ECO:0000256" key="1">
    <source>
        <dbReference type="SAM" id="MobiDB-lite"/>
    </source>
</evidence>
<comment type="caution">
    <text evidence="2">The sequence shown here is derived from an EMBL/GenBank/DDBJ whole genome shotgun (WGS) entry which is preliminary data.</text>
</comment>
<evidence type="ECO:0000313" key="3">
    <source>
        <dbReference type="Proteomes" id="UP000789342"/>
    </source>
</evidence>
<dbReference type="OrthoDB" id="2421382at2759"/>
<protein>
    <submittedName>
        <fullName evidence="2">8224_t:CDS:1</fullName>
    </submittedName>
</protein>
<dbReference type="EMBL" id="CAJVPV010009453">
    <property type="protein sequence ID" value="CAG8641655.1"/>
    <property type="molecule type" value="Genomic_DNA"/>
</dbReference>
<dbReference type="AlphaFoldDB" id="A0A9N9DNG1"/>
<name>A0A9N9DNG1_9GLOM</name>
<evidence type="ECO:0000313" key="2">
    <source>
        <dbReference type="EMBL" id="CAG8641655.1"/>
    </source>
</evidence>
<organism evidence="2 3">
    <name type="scientific">Acaulospora morrowiae</name>
    <dbReference type="NCBI Taxonomy" id="94023"/>
    <lineage>
        <taxon>Eukaryota</taxon>
        <taxon>Fungi</taxon>
        <taxon>Fungi incertae sedis</taxon>
        <taxon>Mucoromycota</taxon>
        <taxon>Glomeromycotina</taxon>
        <taxon>Glomeromycetes</taxon>
        <taxon>Diversisporales</taxon>
        <taxon>Acaulosporaceae</taxon>
        <taxon>Acaulospora</taxon>
    </lineage>
</organism>
<reference evidence="2" key="1">
    <citation type="submission" date="2021-06" db="EMBL/GenBank/DDBJ databases">
        <authorList>
            <person name="Kallberg Y."/>
            <person name="Tangrot J."/>
            <person name="Rosling A."/>
        </authorList>
    </citation>
    <scope>NUCLEOTIDE SEQUENCE</scope>
    <source>
        <strain evidence="2">CL551</strain>
    </source>
</reference>
<dbReference type="Proteomes" id="UP000789342">
    <property type="component" value="Unassembled WGS sequence"/>
</dbReference>
<proteinExistence type="predicted"/>
<feature type="non-terminal residue" evidence="2">
    <location>
        <position position="151"/>
    </location>
</feature>
<accession>A0A9N9DNG1</accession>
<sequence length="151" mass="18177">KVETQSQEFGKFAEIKNTIKPPEEDEEDLEEKEYISRPIKIKTSAEKFSHVIVKDPPFYNKKNRKEPYRISNFMEYADITKEQNIEIDINYYLEVTMTICVWFINEDEKYQPLSSHKIMQLKNSDKKEKHIDTYSQRQAKKWLTKYVKALN</sequence>
<gene>
    <name evidence="2" type="ORF">AMORRO_LOCUS9541</name>
</gene>
<keyword evidence="3" id="KW-1185">Reference proteome</keyword>